<dbReference type="EMBL" id="JBEDUW010000007">
    <property type="protein sequence ID" value="KAK9910259.1"/>
    <property type="molecule type" value="Genomic_DNA"/>
</dbReference>
<proteinExistence type="predicted"/>
<sequence length="640" mass="72046">MERKERDAESERKKQGLMVKKLKRGVLVGKRRGLCTTPPPIWRLELYSEHHCNKPNSEFLNLRTTTTSISARNLCASLWEIESYQCPFAQMSKAAARHRHKHSSSNGAELDTPTGHHYDQPSTASNLRKPVSTSLIQHHQAVESNGFALRPLSPASCGSSMEVAPYKGRMGESSSGLKTSTELLKVLNRIWSLEEQQASNISLVKALKMELDHSHAIIKELVYEKQWDRQEMDDLKKQVSENKLVWKNQDQSRIKAAVQLVRDELEGERKLRKHSESLHRKLARELSEVKSAFSNALRELERETKARILLENLCDEFSKGIREYEQELRSLKHNPEKDQSGLASSEKLILHISEAWLDERMQMKIAEAQNDLGEKNSIVDKLGFDIEAFLQAKRSVDSKVNIRLSQKQLEENCSRRHSLESFPLNEAVSAPGNAAEDSTDSDSHCLEAVNGKQITRNSRQRNNNNAEGQCGGIEKSNSKRKKAQEHIKGNILSGLQGQFKEHMARTISCNGNRTLAAEREDGELGEDNPALIENLDGSACCDTIREGLHEEHSKRVGAHGLKSTHPESNCRVKTSIQSMFTGNASPVQKWKSNLTAPDFGKSESSLDWPPDLNENTLMAKLLEARLEAKHLRSRSSKGPL</sequence>
<comment type="caution">
    <text evidence="3">The sequence shown here is derived from an EMBL/GenBank/DDBJ whole genome shotgun (WGS) entry which is preliminary data.</text>
</comment>
<evidence type="ECO:0000313" key="4">
    <source>
        <dbReference type="Proteomes" id="UP001457282"/>
    </source>
</evidence>
<evidence type="ECO:0000256" key="1">
    <source>
        <dbReference type="SAM" id="Coils"/>
    </source>
</evidence>
<evidence type="ECO:0000256" key="2">
    <source>
        <dbReference type="SAM" id="MobiDB-lite"/>
    </source>
</evidence>
<organism evidence="3 4">
    <name type="scientific">Rubus argutus</name>
    <name type="common">Southern blackberry</name>
    <dbReference type="NCBI Taxonomy" id="59490"/>
    <lineage>
        <taxon>Eukaryota</taxon>
        <taxon>Viridiplantae</taxon>
        <taxon>Streptophyta</taxon>
        <taxon>Embryophyta</taxon>
        <taxon>Tracheophyta</taxon>
        <taxon>Spermatophyta</taxon>
        <taxon>Magnoliopsida</taxon>
        <taxon>eudicotyledons</taxon>
        <taxon>Gunneridae</taxon>
        <taxon>Pentapetalae</taxon>
        <taxon>rosids</taxon>
        <taxon>fabids</taxon>
        <taxon>Rosales</taxon>
        <taxon>Rosaceae</taxon>
        <taxon>Rosoideae</taxon>
        <taxon>Rosoideae incertae sedis</taxon>
        <taxon>Rubus</taxon>
    </lineage>
</organism>
<reference evidence="3 4" key="1">
    <citation type="journal article" date="2023" name="G3 (Bethesda)">
        <title>A chromosome-length genome assembly and annotation of blackberry (Rubus argutus, cv. 'Hillquist').</title>
        <authorList>
            <person name="Bruna T."/>
            <person name="Aryal R."/>
            <person name="Dudchenko O."/>
            <person name="Sargent D.J."/>
            <person name="Mead D."/>
            <person name="Buti M."/>
            <person name="Cavallini A."/>
            <person name="Hytonen T."/>
            <person name="Andres J."/>
            <person name="Pham M."/>
            <person name="Weisz D."/>
            <person name="Mascagni F."/>
            <person name="Usai G."/>
            <person name="Natali L."/>
            <person name="Bassil N."/>
            <person name="Fernandez G.E."/>
            <person name="Lomsadze A."/>
            <person name="Armour M."/>
            <person name="Olukolu B."/>
            <person name="Poorten T."/>
            <person name="Britton C."/>
            <person name="Davik J."/>
            <person name="Ashrafi H."/>
            <person name="Aiden E.L."/>
            <person name="Borodovsky M."/>
            <person name="Worthington M."/>
        </authorList>
    </citation>
    <scope>NUCLEOTIDE SEQUENCE [LARGE SCALE GENOMIC DNA]</scope>
    <source>
        <strain evidence="3">PI 553951</strain>
    </source>
</reference>
<keyword evidence="1" id="KW-0175">Coiled coil</keyword>
<feature type="region of interest" description="Disordered" evidence="2">
    <location>
        <begin position="451"/>
        <end position="484"/>
    </location>
</feature>
<dbReference type="Proteomes" id="UP001457282">
    <property type="component" value="Unassembled WGS sequence"/>
</dbReference>
<feature type="compositionally biased region" description="Polar residues" evidence="2">
    <location>
        <begin position="452"/>
        <end position="467"/>
    </location>
</feature>
<keyword evidence="4" id="KW-1185">Reference proteome</keyword>
<name>A0AAW1VS00_RUBAR</name>
<feature type="coiled-coil region" evidence="1">
    <location>
        <begin position="283"/>
        <end position="334"/>
    </location>
</feature>
<dbReference type="PANTHER" id="PTHR31071:SF9">
    <property type="entry name" value="INTRACELLULAR PROTEIN TRANSPORT PROTEIN USO1-RELATED"/>
    <property type="match status" value="1"/>
</dbReference>
<dbReference type="PANTHER" id="PTHR31071">
    <property type="entry name" value="GB|AAF24581.1"/>
    <property type="match status" value="1"/>
</dbReference>
<dbReference type="AlphaFoldDB" id="A0AAW1VS00"/>
<feature type="region of interest" description="Disordered" evidence="2">
    <location>
        <begin position="97"/>
        <end position="126"/>
    </location>
</feature>
<evidence type="ECO:0000313" key="3">
    <source>
        <dbReference type="EMBL" id="KAK9910259.1"/>
    </source>
</evidence>
<dbReference type="InterPro" id="IPR043424">
    <property type="entry name" value="BLT-like"/>
</dbReference>
<gene>
    <name evidence="3" type="ORF">M0R45_034227</name>
</gene>
<protein>
    <submittedName>
        <fullName evidence="3">Uncharacterized protein</fullName>
    </submittedName>
</protein>
<accession>A0AAW1VS00</accession>